<reference evidence="1 2" key="1">
    <citation type="submission" date="2016-03" db="EMBL/GenBank/DDBJ databases">
        <title>Complete genome sequence of Pedobacter cryoconitis PAMC 27485.</title>
        <authorList>
            <person name="Lee J."/>
            <person name="Kim O.-S."/>
        </authorList>
    </citation>
    <scope>NUCLEOTIDE SEQUENCE [LARGE SCALE GENOMIC DNA]</scope>
    <source>
        <strain evidence="1 2">PAMC 27485</strain>
    </source>
</reference>
<organism evidence="1 2">
    <name type="scientific">Pedobacter cryoconitis</name>
    <dbReference type="NCBI Taxonomy" id="188932"/>
    <lineage>
        <taxon>Bacteria</taxon>
        <taxon>Pseudomonadati</taxon>
        <taxon>Bacteroidota</taxon>
        <taxon>Sphingobacteriia</taxon>
        <taxon>Sphingobacteriales</taxon>
        <taxon>Sphingobacteriaceae</taxon>
        <taxon>Pedobacter</taxon>
    </lineage>
</organism>
<evidence type="ECO:0000313" key="2">
    <source>
        <dbReference type="Proteomes" id="UP000071561"/>
    </source>
</evidence>
<dbReference type="KEGG" id="pcm:AY601_3122"/>
<keyword evidence="2" id="KW-1185">Reference proteome</keyword>
<accession>A0A127VF85</accession>
<dbReference type="SUPFAM" id="SSF53448">
    <property type="entry name" value="Nucleotide-diphospho-sugar transferases"/>
    <property type="match status" value="1"/>
</dbReference>
<evidence type="ECO:0000313" key="1">
    <source>
        <dbReference type="EMBL" id="AMP99993.1"/>
    </source>
</evidence>
<name>A0A127VF85_9SPHI</name>
<keyword evidence="1" id="KW-0808">Transferase</keyword>
<dbReference type="Proteomes" id="UP000071561">
    <property type="component" value="Chromosome"/>
</dbReference>
<dbReference type="PATRIC" id="fig|188932.3.peg.3254"/>
<dbReference type="InterPro" id="IPR029044">
    <property type="entry name" value="Nucleotide-diphossugar_trans"/>
</dbReference>
<dbReference type="Gene3D" id="3.90.550.10">
    <property type="entry name" value="Spore Coat Polysaccharide Biosynthesis Protein SpsA, Chain A"/>
    <property type="match status" value="1"/>
</dbReference>
<proteinExistence type="predicted"/>
<gene>
    <name evidence="1" type="ORF">AY601_3122</name>
</gene>
<sequence length="308" mass="34961">MTTIAPIILFVYNRLAHTQQVIAALKENMLSAESELYIYSDAAKNADAIPLVNALRSYLTTITGFKSVHICLRETNLGVDENTILGVTEVINEHGKAIVLEDDLVTSPWFLKFMNEALDFYENKDEVASIHGYVYPIAQGLKEIFFIKGADCWGWATWKRAWDLFEHDGAKLLEKILTQGLQKEFDFDNTYPYVKALEQQATGNTTHWDIRWYASMFIAEKLTLYPGQSLVKNIGHDASGTHCGESNSYDVTLSLSPLAVETEIIADPEAYRAFTDFLRNLSFNRPQRPKSIASKLFKQLKTAINRRF</sequence>
<dbReference type="RefSeq" id="WP_068402629.1">
    <property type="nucleotide sequence ID" value="NZ_CP014504.1"/>
</dbReference>
<dbReference type="EMBL" id="CP014504">
    <property type="protein sequence ID" value="AMP99993.1"/>
    <property type="molecule type" value="Genomic_DNA"/>
</dbReference>
<protein>
    <submittedName>
        <fullName evidence="1">Sugar transferase</fullName>
    </submittedName>
</protein>
<dbReference type="OrthoDB" id="9785375at2"/>
<dbReference type="AlphaFoldDB" id="A0A127VF85"/>
<dbReference type="GO" id="GO:0016740">
    <property type="term" value="F:transferase activity"/>
    <property type="evidence" value="ECO:0007669"/>
    <property type="project" value="UniProtKB-KW"/>
</dbReference>